<dbReference type="InterPro" id="IPR029014">
    <property type="entry name" value="NiFe-Hase_large"/>
</dbReference>
<dbReference type="PANTHER" id="PTHR42958">
    <property type="entry name" value="HYDROGENASE-2 LARGE CHAIN"/>
    <property type="match status" value="1"/>
</dbReference>
<evidence type="ECO:0000256" key="1">
    <source>
        <dbReference type="SAM" id="MobiDB-lite"/>
    </source>
</evidence>
<dbReference type="Pfam" id="PF00374">
    <property type="entry name" value="NiFeSe_Hases"/>
    <property type="match status" value="2"/>
</dbReference>
<dbReference type="InterPro" id="IPR050867">
    <property type="entry name" value="NiFe/NiFeSe_hydrgnase_LSU"/>
</dbReference>
<evidence type="ECO:0000313" key="2">
    <source>
        <dbReference type="EMBL" id="GGO44969.1"/>
    </source>
</evidence>
<dbReference type="SUPFAM" id="SSF56762">
    <property type="entry name" value="HydB/Nqo4-like"/>
    <property type="match status" value="1"/>
</dbReference>
<protein>
    <submittedName>
        <fullName evidence="2">Hydrogenase</fullName>
    </submittedName>
</protein>
<accession>A0ABQ2LYK0</accession>
<organism evidence="2 3">
    <name type="scientific">Streptomyces daqingensis</name>
    <dbReference type="NCBI Taxonomy" id="1472640"/>
    <lineage>
        <taxon>Bacteria</taxon>
        <taxon>Bacillati</taxon>
        <taxon>Actinomycetota</taxon>
        <taxon>Actinomycetes</taxon>
        <taxon>Kitasatosporales</taxon>
        <taxon>Streptomycetaceae</taxon>
        <taxon>Streptomyces</taxon>
    </lineage>
</organism>
<keyword evidence="3" id="KW-1185">Reference proteome</keyword>
<dbReference type="Gene3D" id="1.10.645.10">
    <property type="entry name" value="Cytochrome-c3 Hydrogenase, chain B"/>
    <property type="match status" value="1"/>
</dbReference>
<dbReference type="Proteomes" id="UP000631535">
    <property type="component" value="Unassembled WGS sequence"/>
</dbReference>
<sequence>MATAQDTAKASGPDQRELTEVAFDPITRIIGNLGIYTKINFPGREVVECRSTSSIFRGYSVFMKGKDPRDSHFITSRICGICGDNHATCSVYAQNMAYGVKPPPLADWIINLGEAAEFMFDHTIFQDNMVFVDYCERMVRETNPEVLERAERTPAPRGEQHGHRTIADIMRSFNPFEGETYKQALVMSRLTREMCCLMEGRHVHPSTLYPGGVGTVATPQLFTDYLVRLMRCMDFVKRAVAMNDDVFDFFYEALPGYEEVGRRRTMLGCWGCFQDPDVVDYDYRTMNTWGNSMFVTPGIVVDNELVTTDLVDINLGMRILLGSSYYEDWTGEETYVEKDPLGNPVDKRHPWNQTTLPAPQKRDLDGGNYSWVVSPRWYDKRTGDHLALDTGGGPIARLWATALAGKVSTPYVRSTGRSVQIDLPKTPSTPETHLEWTPPPFPNTLERNRARMYFVAYAAGMAMYFVERALAEVRSGHTKVFEDFKVPEEAIGVGFHEAVRGVLSHHLVIRDRKIANYHPYPPTPWNASPRDHYGTPGPYEDAVQGMPIFEENSPENFKGIDIMRTVRSFDPCLPCGVHMYLGGGRTVREHHSPTFGALA</sequence>
<dbReference type="InterPro" id="IPR001501">
    <property type="entry name" value="Ni-dep_hyd_lsu"/>
</dbReference>
<dbReference type="EMBL" id="BMMP01000003">
    <property type="protein sequence ID" value="GGO44969.1"/>
    <property type="molecule type" value="Genomic_DNA"/>
</dbReference>
<comment type="caution">
    <text evidence="2">The sequence shown here is derived from an EMBL/GenBank/DDBJ whole genome shotgun (WGS) entry which is preliminary data.</text>
</comment>
<name>A0ABQ2LYK0_9ACTN</name>
<feature type="region of interest" description="Disordered" evidence="1">
    <location>
        <begin position="420"/>
        <end position="440"/>
    </location>
</feature>
<proteinExistence type="predicted"/>
<reference evidence="3" key="1">
    <citation type="journal article" date="2019" name="Int. J. Syst. Evol. Microbiol.">
        <title>The Global Catalogue of Microorganisms (GCM) 10K type strain sequencing project: providing services to taxonomists for standard genome sequencing and annotation.</title>
        <authorList>
            <consortium name="The Broad Institute Genomics Platform"/>
            <consortium name="The Broad Institute Genome Sequencing Center for Infectious Disease"/>
            <person name="Wu L."/>
            <person name="Ma J."/>
        </authorList>
    </citation>
    <scope>NUCLEOTIDE SEQUENCE [LARGE SCALE GENOMIC DNA]</scope>
    <source>
        <strain evidence="3">CGMCC 4.7178</strain>
    </source>
</reference>
<evidence type="ECO:0000313" key="3">
    <source>
        <dbReference type="Proteomes" id="UP000631535"/>
    </source>
</evidence>
<dbReference type="PANTHER" id="PTHR42958:SF2">
    <property type="entry name" value="UPTAKE HYDROGENASE LARGE SUBUNIT"/>
    <property type="match status" value="1"/>
</dbReference>
<gene>
    <name evidence="2" type="ORF">GCM10012287_11750</name>
</gene>